<gene>
    <name evidence="4" type="ORF">DXN04_01380</name>
</gene>
<dbReference type="Gene3D" id="3.55.50.30">
    <property type="match status" value="1"/>
</dbReference>
<feature type="domain" description="FecR protein" evidence="2">
    <location>
        <begin position="105"/>
        <end position="194"/>
    </location>
</feature>
<evidence type="ECO:0000259" key="3">
    <source>
        <dbReference type="Pfam" id="PF16344"/>
    </source>
</evidence>
<proteinExistence type="predicted"/>
<dbReference type="InterPro" id="IPR006860">
    <property type="entry name" value="FecR"/>
</dbReference>
<dbReference type="PIRSF" id="PIRSF018266">
    <property type="entry name" value="FecR"/>
    <property type="match status" value="1"/>
</dbReference>
<dbReference type="Pfam" id="PF04773">
    <property type="entry name" value="FecR"/>
    <property type="match status" value="1"/>
</dbReference>
<dbReference type="InterPro" id="IPR012373">
    <property type="entry name" value="Ferrdict_sens_TM"/>
</dbReference>
<dbReference type="Gene3D" id="2.60.120.1440">
    <property type="match status" value="1"/>
</dbReference>
<evidence type="ECO:0000256" key="1">
    <source>
        <dbReference type="SAM" id="Phobius"/>
    </source>
</evidence>
<evidence type="ECO:0000313" key="4">
    <source>
        <dbReference type="EMBL" id="RFM36189.1"/>
    </source>
</evidence>
<accession>A0A3E1P7L6</accession>
<dbReference type="OrthoDB" id="738872at2"/>
<sequence>MKIDNSLLEKYFKGNCTDEEVKLVEAYLGQPATPEADVWFEQMYEESAATPIVSIKQTPYRRWYGVAATVAVLISFGTWMLQWQQQRPGRHITAIKWDTIANAGNDIKLMTMTDGSAVWLSPHSSLVYNQQYNDTSRELWLEGEGYFNVKHDPARPFSVHTRQLKTTALGTAFNIATNNKADGTIEVSLLEGKVSVATSTFSCILHPGQQVAFNDDTGAFVPAALNRQEVSDWRQGKMVFDQTPLEDAFARIQARKGCKIIVDPAFKGKRKVSGTFPASTPVENILEAMQYVHGFRIEKSGTNTYAIVTP</sequence>
<keyword evidence="5" id="KW-1185">Reference proteome</keyword>
<dbReference type="GO" id="GO:0016989">
    <property type="term" value="F:sigma factor antagonist activity"/>
    <property type="evidence" value="ECO:0007669"/>
    <property type="project" value="TreeGrafter"/>
</dbReference>
<comment type="caution">
    <text evidence="4">The sequence shown here is derived from an EMBL/GenBank/DDBJ whole genome shotgun (WGS) entry which is preliminary data.</text>
</comment>
<organism evidence="4 5">
    <name type="scientific">Chitinophaga silvisoli</name>
    <dbReference type="NCBI Taxonomy" id="2291814"/>
    <lineage>
        <taxon>Bacteria</taxon>
        <taxon>Pseudomonadati</taxon>
        <taxon>Bacteroidota</taxon>
        <taxon>Chitinophagia</taxon>
        <taxon>Chitinophagales</taxon>
        <taxon>Chitinophagaceae</taxon>
        <taxon>Chitinophaga</taxon>
    </lineage>
</organism>
<dbReference type="PANTHER" id="PTHR30273:SF2">
    <property type="entry name" value="PROTEIN FECR"/>
    <property type="match status" value="1"/>
</dbReference>
<dbReference type="RefSeq" id="WP_116851516.1">
    <property type="nucleotide sequence ID" value="NZ_QTJV01000001.1"/>
</dbReference>
<evidence type="ECO:0000313" key="5">
    <source>
        <dbReference type="Proteomes" id="UP000261174"/>
    </source>
</evidence>
<dbReference type="Pfam" id="PF16344">
    <property type="entry name" value="FecR_C"/>
    <property type="match status" value="1"/>
</dbReference>
<name>A0A3E1P7L6_9BACT</name>
<keyword evidence="1" id="KW-0812">Transmembrane</keyword>
<evidence type="ECO:0000259" key="2">
    <source>
        <dbReference type="Pfam" id="PF04773"/>
    </source>
</evidence>
<dbReference type="EMBL" id="QTJV01000001">
    <property type="protein sequence ID" value="RFM36189.1"/>
    <property type="molecule type" value="Genomic_DNA"/>
</dbReference>
<feature type="transmembrane region" description="Helical" evidence="1">
    <location>
        <begin position="63"/>
        <end position="81"/>
    </location>
</feature>
<dbReference type="Proteomes" id="UP000261174">
    <property type="component" value="Unassembled WGS sequence"/>
</dbReference>
<dbReference type="AlphaFoldDB" id="A0A3E1P7L6"/>
<keyword evidence="1" id="KW-1133">Transmembrane helix</keyword>
<dbReference type="PANTHER" id="PTHR30273">
    <property type="entry name" value="PERIPLASMIC SIGNAL SENSOR AND SIGMA FACTOR ACTIVATOR FECR-RELATED"/>
    <property type="match status" value="1"/>
</dbReference>
<reference evidence="4 5" key="1">
    <citation type="submission" date="2018-08" db="EMBL/GenBank/DDBJ databases">
        <title>Chitinophaga sp. K20C18050901, a novel bacterium isolated from forest soil.</title>
        <authorList>
            <person name="Wang C."/>
        </authorList>
    </citation>
    <scope>NUCLEOTIDE SEQUENCE [LARGE SCALE GENOMIC DNA]</scope>
    <source>
        <strain evidence="4 5">K20C18050901</strain>
    </source>
</reference>
<protein>
    <submittedName>
        <fullName evidence="4">DUF4974 domain-containing protein</fullName>
    </submittedName>
</protein>
<keyword evidence="1" id="KW-0472">Membrane</keyword>
<feature type="domain" description="Protein FecR C-terminal" evidence="3">
    <location>
        <begin position="237"/>
        <end position="303"/>
    </location>
</feature>
<dbReference type="InterPro" id="IPR032508">
    <property type="entry name" value="FecR_C"/>
</dbReference>